<keyword evidence="14" id="KW-0030">Aminoacyl-tRNA synthetase</keyword>
<evidence type="ECO:0000256" key="3">
    <source>
        <dbReference type="ARBA" id="ARBA00008226"/>
    </source>
</evidence>
<dbReference type="EC" id="6.1.1.7" evidence="4"/>
<dbReference type="Gene3D" id="3.30.980.10">
    <property type="entry name" value="Threonyl-trna Synthetase, Chain A, domain 2"/>
    <property type="match status" value="1"/>
</dbReference>
<evidence type="ECO:0000259" key="17">
    <source>
        <dbReference type="PROSITE" id="PS50860"/>
    </source>
</evidence>
<dbReference type="Gene3D" id="2.40.30.130">
    <property type="match status" value="1"/>
</dbReference>
<dbReference type="GO" id="GO:0046872">
    <property type="term" value="F:metal ion binding"/>
    <property type="evidence" value="ECO:0007669"/>
    <property type="project" value="UniProtKB-KW"/>
</dbReference>
<keyword evidence="6" id="KW-0820">tRNA-binding</keyword>
<organism evidence="18 19">
    <name type="scientific">Peptacetobacter hominis</name>
    <dbReference type="NCBI Taxonomy" id="2743610"/>
    <lineage>
        <taxon>Bacteria</taxon>
        <taxon>Bacillati</taxon>
        <taxon>Bacillota</taxon>
        <taxon>Clostridia</taxon>
        <taxon>Peptostreptococcales</taxon>
        <taxon>Peptostreptococcaceae</taxon>
        <taxon>Peptacetobacter</taxon>
    </lineage>
</organism>
<gene>
    <name evidence="18" type="ORF">EXD82_04045</name>
</gene>
<keyword evidence="13" id="KW-0648">Protein biosynthesis</keyword>
<dbReference type="GO" id="GO:0002161">
    <property type="term" value="F:aminoacyl-tRNA deacylase activity"/>
    <property type="evidence" value="ECO:0007669"/>
    <property type="project" value="UniProtKB-ARBA"/>
</dbReference>
<keyword evidence="12" id="KW-0694">RNA-binding</keyword>
<feature type="domain" description="Alanyl-transfer RNA synthetases family profile" evidence="17">
    <location>
        <begin position="1"/>
        <end position="237"/>
    </location>
</feature>
<dbReference type="PROSITE" id="PS50860">
    <property type="entry name" value="AA_TRNA_LIGASE_II_ALA"/>
    <property type="match status" value="1"/>
</dbReference>
<dbReference type="SMART" id="SM00863">
    <property type="entry name" value="tRNA_SAD"/>
    <property type="match status" value="1"/>
</dbReference>
<dbReference type="AlphaFoldDB" id="A0A544QWG6"/>
<dbReference type="InterPro" id="IPR012947">
    <property type="entry name" value="tRNA_SAD"/>
</dbReference>
<keyword evidence="16" id="KW-0175">Coiled coil</keyword>
<keyword evidence="11" id="KW-0067">ATP-binding</keyword>
<evidence type="ECO:0000256" key="8">
    <source>
        <dbReference type="ARBA" id="ARBA00022723"/>
    </source>
</evidence>
<evidence type="ECO:0000256" key="14">
    <source>
        <dbReference type="ARBA" id="ARBA00023146"/>
    </source>
</evidence>
<dbReference type="InterPro" id="IPR018163">
    <property type="entry name" value="Thr/Ala-tRNA-synth_IIc_edit"/>
</dbReference>
<evidence type="ECO:0000256" key="6">
    <source>
        <dbReference type="ARBA" id="ARBA00022555"/>
    </source>
</evidence>
<dbReference type="PANTHER" id="PTHR43462">
    <property type="entry name" value="ALANYL-TRNA EDITING PROTEIN"/>
    <property type="match status" value="1"/>
</dbReference>
<evidence type="ECO:0000256" key="11">
    <source>
        <dbReference type="ARBA" id="ARBA00022840"/>
    </source>
</evidence>
<protein>
    <recommendedName>
        <fullName evidence="5">Alanine--tRNA ligase</fullName>
        <ecNumber evidence="4">6.1.1.7</ecNumber>
    </recommendedName>
    <alternativeName>
        <fullName evidence="15">Alanyl-tRNA synthetase</fullName>
    </alternativeName>
</protein>
<keyword evidence="8" id="KW-0479">Metal-binding</keyword>
<proteinExistence type="inferred from homology"/>
<dbReference type="FunFam" id="3.10.310.40:FF:000001">
    <property type="entry name" value="Alanine--tRNA ligase"/>
    <property type="match status" value="1"/>
</dbReference>
<evidence type="ECO:0000256" key="7">
    <source>
        <dbReference type="ARBA" id="ARBA00022598"/>
    </source>
</evidence>
<evidence type="ECO:0000256" key="9">
    <source>
        <dbReference type="ARBA" id="ARBA00022741"/>
    </source>
</evidence>
<dbReference type="EMBL" id="SGJB01000005">
    <property type="protein sequence ID" value="TQQ85025.1"/>
    <property type="molecule type" value="Genomic_DNA"/>
</dbReference>
<comment type="similarity">
    <text evidence="3">Belongs to the class-II aminoacyl-tRNA synthetase family.</text>
</comment>
<dbReference type="Pfam" id="PF02272">
    <property type="entry name" value="DHHA1"/>
    <property type="match status" value="1"/>
</dbReference>
<keyword evidence="10" id="KW-0862">Zinc</keyword>
<dbReference type="RefSeq" id="WP_142535630.1">
    <property type="nucleotide sequence ID" value="NZ_SGJB01000005.1"/>
</dbReference>
<dbReference type="InterPro" id="IPR009000">
    <property type="entry name" value="Transl_B-barrel_sf"/>
</dbReference>
<keyword evidence="19" id="KW-1185">Reference proteome</keyword>
<comment type="caution">
    <text evidence="18">The sequence shown here is derived from an EMBL/GenBank/DDBJ whole genome shotgun (WGS) entry which is preliminary data.</text>
</comment>
<dbReference type="InterPro" id="IPR018165">
    <property type="entry name" value="Ala-tRNA-synth_IIc_core"/>
</dbReference>
<dbReference type="GO" id="GO:0006419">
    <property type="term" value="P:alanyl-tRNA aminoacylation"/>
    <property type="evidence" value="ECO:0007669"/>
    <property type="project" value="InterPro"/>
</dbReference>
<reference evidence="18 19" key="1">
    <citation type="submission" date="2019-02" db="EMBL/GenBank/DDBJ databases">
        <title>Peptostreptococcaceae bacterium ZHW00191 nov., a new bacterium isolated from the human gut.</title>
        <authorList>
            <person name="Zhou H.-W."/>
            <person name="Chen X.-J."/>
        </authorList>
    </citation>
    <scope>NUCLEOTIDE SEQUENCE [LARGE SCALE GENOMIC DNA]</scope>
    <source>
        <strain evidence="18 19">ZHW00191</strain>
    </source>
</reference>
<comment type="cofactor">
    <cofactor evidence="1">
        <name>Zn(2+)</name>
        <dbReference type="ChEBI" id="CHEBI:29105"/>
    </cofactor>
</comment>
<dbReference type="PANTHER" id="PTHR43462:SF1">
    <property type="entry name" value="ALANYL-TRNA EDITING PROTEIN AARSD1"/>
    <property type="match status" value="1"/>
</dbReference>
<comment type="subcellular location">
    <subcellularLocation>
        <location evidence="2">Cytoplasm</location>
    </subcellularLocation>
</comment>
<evidence type="ECO:0000256" key="1">
    <source>
        <dbReference type="ARBA" id="ARBA00001947"/>
    </source>
</evidence>
<dbReference type="GO" id="GO:0000049">
    <property type="term" value="F:tRNA binding"/>
    <property type="evidence" value="ECO:0007669"/>
    <property type="project" value="UniProtKB-KW"/>
</dbReference>
<dbReference type="Proteomes" id="UP000317863">
    <property type="component" value="Unassembled WGS sequence"/>
</dbReference>
<dbReference type="SUPFAM" id="SSF50447">
    <property type="entry name" value="Translation proteins"/>
    <property type="match status" value="1"/>
</dbReference>
<name>A0A544QWG6_9FIRM</name>
<dbReference type="InterPro" id="IPR051335">
    <property type="entry name" value="Alanyl-tRNA_Editing_Enzymes"/>
</dbReference>
<evidence type="ECO:0000313" key="19">
    <source>
        <dbReference type="Proteomes" id="UP000317863"/>
    </source>
</evidence>
<dbReference type="SUPFAM" id="SSF55186">
    <property type="entry name" value="ThrRS/AlaRS common domain"/>
    <property type="match status" value="1"/>
</dbReference>
<evidence type="ECO:0000256" key="5">
    <source>
        <dbReference type="ARBA" id="ARBA00017959"/>
    </source>
</evidence>
<dbReference type="GO" id="GO:0005737">
    <property type="term" value="C:cytoplasm"/>
    <property type="evidence" value="ECO:0007669"/>
    <property type="project" value="UniProtKB-SubCell"/>
</dbReference>
<evidence type="ECO:0000256" key="13">
    <source>
        <dbReference type="ARBA" id="ARBA00022917"/>
    </source>
</evidence>
<accession>A0A544QWG6</accession>
<dbReference type="GO" id="GO:0004813">
    <property type="term" value="F:alanine-tRNA ligase activity"/>
    <property type="evidence" value="ECO:0007669"/>
    <property type="project" value="UniProtKB-EC"/>
</dbReference>
<sequence length="402" mass="45869">MEKLYYTDKYCKNFRAKVMDIKNDGERYYIELDKTAFFPGGGGQFCDTGYVGKAYVSDMMEKDGKVIHITESIPEIDNDGYVDCSIEWDKRLDGMQQHLGQHVLSGCFYTLFGKNTCGFHLGREISTVDIEGSVDEEQIIKVESMANDIISDNIEVEVYTPSKDELKNTWTRRKLPDTDSEIRIVKIGELDTNACCGCHPDYTSELRMIKIKRVEKHKGNSRIEFLAGKRAVNYSLERDRVMSDVCRHLSCSEENLKGCVDNLEFRIKELSEKRKNLEDKLMVYRIKELNDKIENINGIDVISNIFIGEEIEYVSRIAKEILTSENIIILFACINEDKVNVIFSRSDIKNDINISEVLKKVMPIVDGKGGGNNKMAQGGGINSENAEKMLEKAKTIIEEMLY</sequence>
<feature type="coiled-coil region" evidence="16">
    <location>
        <begin position="260"/>
        <end position="287"/>
    </location>
</feature>
<evidence type="ECO:0000256" key="2">
    <source>
        <dbReference type="ARBA" id="ARBA00004496"/>
    </source>
</evidence>
<evidence type="ECO:0000313" key="18">
    <source>
        <dbReference type="EMBL" id="TQQ85025.1"/>
    </source>
</evidence>
<evidence type="ECO:0000256" key="12">
    <source>
        <dbReference type="ARBA" id="ARBA00022884"/>
    </source>
</evidence>
<keyword evidence="9" id="KW-0547">Nucleotide-binding</keyword>
<evidence type="ECO:0000256" key="10">
    <source>
        <dbReference type="ARBA" id="ARBA00022833"/>
    </source>
</evidence>
<evidence type="ECO:0000256" key="4">
    <source>
        <dbReference type="ARBA" id="ARBA00013168"/>
    </source>
</evidence>
<dbReference type="InterPro" id="IPR003156">
    <property type="entry name" value="DHHA1_dom"/>
</dbReference>
<dbReference type="GO" id="GO:0005524">
    <property type="term" value="F:ATP binding"/>
    <property type="evidence" value="ECO:0007669"/>
    <property type="project" value="UniProtKB-KW"/>
</dbReference>
<evidence type="ECO:0000256" key="15">
    <source>
        <dbReference type="ARBA" id="ARBA00032577"/>
    </source>
</evidence>
<dbReference type="OrthoDB" id="9812949at2"/>
<dbReference type="Gene3D" id="3.10.310.40">
    <property type="match status" value="1"/>
</dbReference>
<dbReference type="Pfam" id="PF07973">
    <property type="entry name" value="tRNA_SAD"/>
    <property type="match status" value="1"/>
</dbReference>
<keyword evidence="7" id="KW-0436">Ligase</keyword>
<evidence type="ECO:0000256" key="16">
    <source>
        <dbReference type="SAM" id="Coils"/>
    </source>
</evidence>